<dbReference type="Proteomes" id="UP000549052">
    <property type="component" value="Unassembled WGS sequence"/>
</dbReference>
<sequence>MPARTEIASVTTRTAPQSIIKMILAFLDRVAVTNARNKNHEPFGL</sequence>
<evidence type="ECO:0000313" key="1">
    <source>
        <dbReference type="EMBL" id="MBA8879066.1"/>
    </source>
</evidence>
<keyword evidence="2" id="KW-1185">Reference proteome</keyword>
<name>A0A839ENT4_9HYPH</name>
<protein>
    <submittedName>
        <fullName evidence="1">Uncharacterized protein</fullName>
    </submittedName>
</protein>
<dbReference type="EMBL" id="JACGXN010000003">
    <property type="protein sequence ID" value="MBA8879066.1"/>
    <property type="molecule type" value="Genomic_DNA"/>
</dbReference>
<dbReference type="AlphaFoldDB" id="A0A839ENT4"/>
<organism evidence="1 2">
    <name type="scientific">Phyllobacterium myrsinacearum</name>
    <dbReference type="NCBI Taxonomy" id="28101"/>
    <lineage>
        <taxon>Bacteria</taxon>
        <taxon>Pseudomonadati</taxon>
        <taxon>Pseudomonadota</taxon>
        <taxon>Alphaproteobacteria</taxon>
        <taxon>Hyphomicrobiales</taxon>
        <taxon>Phyllobacteriaceae</taxon>
        <taxon>Phyllobacterium</taxon>
    </lineage>
</organism>
<evidence type="ECO:0000313" key="2">
    <source>
        <dbReference type="Proteomes" id="UP000549052"/>
    </source>
</evidence>
<accession>A0A839ENT4</accession>
<reference evidence="1 2" key="1">
    <citation type="submission" date="2020-07" db="EMBL/GenBank/DDBJ databases">
        <title>Genomic Encyclopedia of Type Strains, Phase IV (KMG-V): Genome sequencing to study the core and pangenomes of soil and plant-associated prokaryotes.</title>
        <authorList>
            <person name="Whitman W."/>
        </authorList>
    </citation>
    <scope>NUCLEOTIDE SEQUENCE [LARGE SCALE GENOMIC DNA]</scope>
    <source>
        <strain evidence="1 2">AN3</strain>
    </source>
</reference>
<comment type="caution">
    <text evidence="1">The sequence shown here is derived from an EMBL/GenBank/DDBJ whole genome shotgun (WGS) entry which is preliminary data.</text>
</comment>
<dbReference type="RefSeq" id="WP_182549731.1">
    <property type="nucleotide sequence ID" value="NZ_JACGXN010000003.1"/>
</dbReference>
<proteinExistence type="predicted"/>
<gene>
    <name evidence="1" type="ORF">FHW16_002784</name>
</gene>